<reference evidence="7" key="3">
    <citation type="submission" date="2025-09" db="UniProtKB">
        <authorList>
            <consortium name="Ensembl"/>
        </authorList>
    </citation>
    <scope>IDENTIFICATION</scope>
</reference>
<evidence type="ECO:0000259" key="5">
    <source>
        <dbReference type="Pfam" id="PF06021"/>
    </source>
</evidence>
<dbReference type="Pfam" id="PF08444">
    <property type="entry name" value="Gly_acyl_tr_C"/>
    <property type="match status" value="1"/>
</dbReference>
<dbReference type="HOGENOM" id="CLU_060336_0_0_1"/>
<dbReference type="GO" id="GO:0016410">
    <property type="term" value="F:N-acyltransferase activity"/>
    <property type="evidence" value="ECO:0000318"/>
    <property type="project" value="GO_Central"/>
</dbReference>
<reference evidence="7 8" key="1">
    <citation type="submission" date="2009-12" db="EMBL/GenBank/DDBJ databases">
        <title>The Genome Sequence of Anolis carolinensis (Green Anole Lizard).</title>
        <authorList>
            <consortium name="The Genome Sequencing Platform"/>
            <person name="Di Palma F."/>
            <person name="Alfoldi J."/>
            <person name="Heiman D."/>
            <person name="Young S."/>
            <person name="Grabherr M."/>
            <person name="Johnson J."/>
            <person name="Lander E.S."/>
            <person name="Lindblad-Toh K."/>
        </authorList>
    </citation>
    <scope>NUCLEOTIDE SEQUENCE [LARGE SCALE GENOMIC DNA]</scope>
    <source>
        <strain evidence="7 8">JBL SC #1</strain>
    </source>
</reference>
<dbReference type="GO" id="GO:0005739">
    <property type="term" value="C:mitochondrion"/>
    <property type="evidence" value="ECO:0007669"/>
    <property type="project" value="InterPro"/>
</dbReference>
<sequence length="264" mass="30227">SHFLNSLLCSVFVLCRPNFIFLQQVYGAVMHINRGNPAQHEVVVDSWPEFKTVLTRPHKGVVKDKQDFYANLHAAFYSDMDTCRALLENEDIIDWEDLQVIQAHGFCLKDSSYLLTHLYLPLYFRFKSDLLHFGTLNSSHAATLNDAWDFGGNDRSLRYLESLIRNFPSACLLDKEDQLAAWSLSDSYGCLTHGYTFPQYRGQRWIGLILQNLGRQMHALGFPLYAGVLAENEPSIRSLQHEGFHVFAGTYYMLILTPVSNPKN</sequence>
<dbReference type="InterPro" id="IPR016181">
    <property type="entry name" value="Acyl_CoA_acyltransferase"/>
</dbReference>
<dbReference type="Bgee" id="ENSACAG00000024500">
    <property type="expression patterns" value="Expressed in kidney"/>
</dbReference>
<name>G1KW92_ANOCA</name>
<evidence type="ECO:0000256" key="3">
    <source>
        <dbReference type="RuleBase" id="RU368002"/>
    </source>
</evidence>
<evidence type="ECO:0000256" key="4">
    <source>
        <dbReference type="SAM" id="SignalP"/>
    </source>
</evidence>
<accession>G1KW92</accession>
<dbReference type="Ensembl" id="ENSACAT00000023060.2">
    <property type="protein sequence ID" value="ENSACAP00000019162.2"/>
    <property type="gene ID" value="ENSACAG00000024500.3"/>
</dbReference>
<dbReference type="STRING" id="28377.ENSACAP00000019162"/>
<dbReference type="InterPro" id="IPR010313">
    <property type="entry name" value="Glycine_N-acyltransferase"/>
</dbReference>
<feature type="signal peptide" evidence="4">
    <location>
        <begin position="1"/>
        <end position="22"/>
    </location>
</feature>
<dbReference type="InterPro" id="IPR015938">
    <property type="entry name" value="Glycine_N-acyltransferase_N"/>
</dbReference>
<evidence type="ECO:0000256" key="1">
    <source>
        <dbReference type="ARBA" id="ARBA00022679"/>
    </source>
</evidence>
<dbReference type="GeneTree" id="ENSGT00950000183133"/>
<dbReference type="EC" id="2.3.1.-" evidence="3"/>
<reference evidence="7" key="2">
    <citation type="submission" date="2025-08" db="UniProtKB">
        <authorList>
            <consortium name="Ensembl"/>
        </authorList>
    </citation>
    <scope>IDENTIFICATION</scope>
</reference>
<keyword evidence="8" id="KW-1185">Reference proteome</keyword>
<dbReference type="PANTHER" id="PTHR15298:SF1">
    <property type="entry name" value="GLYCINE N-ACYLTRANSFERASE-LIKE PROTEIN"/>
    <property type="match status" value="1"/>
</dbReference>
<feature type="domain" description="Glycine N-acyltransferase C-terminal" evidence="6">
    <location>
        <begin position="170"/>
        <end position="245"/>
    </location>
</feature>
<dbReference type="Proteomes" id="UP000001646">
    <property type="component" value="Chromosome 1"/>
</dbReference>
<evidence type="ECO:0000256" key="2">
    <source>
        <dbReference type="ARBA" id="ARBA00023315"/>
    </source>
</evidence>
<keyword evidence="1 3" id="KW-0808">Transferase</keyword>
<evidence type="ECO:0000259" key="6">
    <source>
        <dbReference type="Pfam" id="PF08444"/>
    </source>
</evidence>
<dbReference type="SUPFAM" id="SSF55729">
    <property type="entry name" value="Acyl-CoA N-acyltransferases (Nat)"/>
    <property type="match status" value="1"/>
</dbReference>
<dbReference type="PANTHER" id="PTHR15298">
    <property type="entry name" value="L-COA N-ACYLTRANSFERASE-RELATED"/>
    <property type="match status" value="1"/>
</dbReference>
<evidence type="ECO:0000313" key="7">
    <source>
        <dbReference type="Ensembl" id="ENSACAP00000019162.2"/>
    </source>
</evidence>
<comment type="similarity">
    <text evidence="3">Belongs to the glycine N-acyltransferase family.</text>
</comment>
<dbReference type="eggNOG" id="ENOG502QVT5">
    <property type="taxonomic scope" value="Eukaryota"/>
</dbReference>
<proteinExistence type="inferred from homology"/>
<organism evidence="7 8">
    <name type="scientific">Anolis carolinensis</name>
    <name type="common">Green anole</name>
    <name type="synonym">American chameleon</name>
    <dbReference type="NCBI Taxonomy" id="28377"/>
    <lineage>
        <taxon>Eukaryota</taxon>
        <taxon>Metazoa</taxon>
        <taxon>Chordata</taxon>
        <taxon>Craniata</taxon>
        <taxon>Vertebrata</taxon>
        <taxon>Euteleostomi</taxon>
        <taxon>Lepidosauria</taxon>
        <taxon>Squamata</taxon>
        <taxon>Bifurcata</taxon>
        <taxon>Unidentata</taxon>
        <taxon>Episquamata</taxon>
        <taxon>Toxicofera</taxon>
        <taxon>Iguania</taxon>
        <taxon>Dactyloidae</taxon>
        <taxon>Anolis</taxon>
    </lineage>
</organism>
<feature type="chain" id="PRO_5032918262" description="Glycine N-acyltransferase-like protein" evidence="4">
    <location>
        <begin position="23"/>
        <end position="264"/>
    </location>
</feature>
<keyword evidence="2 3" id="KW-0012">Acyltransferase</keyword>
<dbReference type="InterPro" id="IPR013652">
    <property type="entry name" value="Glycine_N-acyltransferase_C"/>
</dbReference>
<keyword evidence="4" id="KW-0732">Signal</keyword>
<dbReference type="Gene3D" id="3.40.630.30">
    <property type="match status" value="1"/>
</dbReference>
<dbReference type="Pfam" id="PF06021">
    <property type="entry name" value="Gly_acyl_tr_N"/>
    <property type="match status" value="2"/>
</dbReference>
<feature type="domain" description="Glycine N-acyltransferase N-terminal" evidence="5">
    <location>
        <begin position="24"/>
        <end position="104"/>
    </location>
</feature>
<dbReference type="GO" id="GO:0047961">
    <property type="term" value="F:glycine N-acyltransferase activity"/>
    <property type="evidence" value="ECO:0007669"/>
    <property type="project" value="InterPro"/>
</dbReference>
<evidence type="ECO:0000313" key="8">
    <source>
        <dbReference type="Proteomes" id="UP000001646"/>
    </source>
</evidence>
<protein>
    <recommendedName>
        <fullName evidence="3">Glycine N-acyltransferase-like protein</fullName>
        <ecNumber evidence="3">2.3.1.-</ecNumber>
    </recommendedName>
</protein>
<dbReference type="InParanoid" id="G1KW92"/>
<dbReference type="AlphaFoldDB" id="G1KW92"/>
<feature type="domain" description="Glycine N-acyltransferase N-terminal" evidence="5">
    <location>
        <begin position="127"/>
        <end position="168"/>
    </location>
</feature>